<protein>
    <submittedName>
        <fullName evidence="1">Uncharacterized protein</fullName>
    </submittedName>
</protein>
<dbReference type="EMBL" id="SNXZ01000009">
    <property type="protein sequence ID" value="TDP91196.1"/>
    <property type="molecule type" value="Genomic_DNA"/>
</dbReference>
<evidence type="ECO:0000313" key="1">
    <source>
        <dbReference type="EMBL" id="TDP91196.1"/>
    </source>
</evidence>
<dbReference type="RefSeq" id="WP_133853966.1">
    <property type="nucleotide sequence ID" value="NZ_SNXZ01000009.1"/>
</dbReference>
<evidence type="ECO:0000313" key="2">
    <source>
        <dbReference type="Proteomes" id="UP000295444"/>
    </source>
</evidence>
<dbReference type="OrthoDB" id="3404503at2"/>
<reference evidence="1 2" key="1">
    <citation type="submission" date="2019-03" db="EMBL/GenBank/DDBJ databases">
        <title>Genomic Encyclopedia of Type Strains, Phase IV (KMG-IV): sequencing the most valuable type-strain genomes for metagenomic binning, comparative biology and taxonomic classification.</title>
        <authorList>
            <person name="Goeker M."/>
        </authorList>
    </citation>
    <scope>NUCLEOTIDE SEQUENCE [LARGE SCALE GENOMIC DNA]</scope>
    <source>
        <strain evidence="1 2">DSM 45361</strain>
    </source>
</reference>
<dbReference type="AlphaFoldDB" id="A0A4R6RY79"/>
<accession>A0A4R6RY79</accession>
<keyword evidence="2" id="KW-1185">Reference proteome</keyword>
<comment type="caution">
    <text evidence="1">The sequence shown here is derived from an EMBL/GenBank/DDBJ whole genome shotgun (WGS) entry which is preliminary data.</text>
</comment>
<proteinExistence type="predicted"/>
<sequence>MPLSRLPGVANATRLQITARIKEWRARLGDYVAPVPVSRQVPTPTDAAELLLRTVANRRSPSRGGIVCLILGISRQLDAFATHADLAANLDDPVTPARASQLLGKLQELWAADDNARTLLDRLADAVSERLTELGAVATVGELTAVVLAALSTEAHPDERRARGLLRFALERRKAMNRADGSREPVWLRRRDRVVTLLAEDQALFDVAESLAAEADQIVATAGDPERVVIPASRVRAQLADAVPGGVALPTALTESQRRVTLAAATSAHAAASGAGELHHRDLAPVAALELTFAGFGGQQLAPEEIRERVRVRFPATPELPRRPALDDLVAAAGLGLTFDDRLRVYRATEAGGRTTGLESRRPTALGVATSPVGSTGALGARLEQSLASRSFLALGVRADRMPRFIAAAQDRYCATVVDLTGALLDTLRAASAAVGLPWELVRTADAEGEASRGQRGLQELVRRAWPKVEDAVEQALADGEVGAPVVLTDAAPLARYDNVGLLARWTDLAASRRRAVWLVVPQLGGNRGAMLDGRPVPLAAPNQFVALDIDWIDSVAAMDAAAQTSPKES</sequence>
<name>A0A4R6RY79_LABRH</name>
<dbReference type="Proteomes" id="UP000295444">
    <property type="component" value="Unassembled WGS sequence"/>
</dbReference>
<gene>
    <name evidence="1" type="ORF">EV186_109189</name>
</gene>
<organism evidence="1 2">
    <name type="scientific">Labedaea rhizosphaerae</name>
    <dbReference type="NCBI Taxonomy" id="598644"/>
    <lineage>
        <taxon>Bacteria</taxon>
        <taxon>Bacillati</taxon>
        <taxon>Actinomycetota</taxon>
        <taxon>Actinomycetes</taxon>
        <taxon>Pseudonocardiales</taxon>
        <taxon>Pseudonocardiaceae</taxon>
        <taxon>Labedaea</taxon>
    </lineage>
</organism>